<name>A0A3L6RXG1_PANMI</name>
<dbReference type="PANTHER" id="PTHR33026">
    <property type="entry name" value="OS06G0360600 PROTEIN"/>
    <property type="match status" value="1"/>
</dbReference>
<feature type="region of interest" description="Disordered" evidence="1">
    <location>
        <begin position="203"/>
        <end position="243"/>
    </location>
</feature>
<accession>A0A3L6RXG1</accession>
<evidence type="ECO:0000256" key="1">
    <source>
        <dbReference type="SAM" id="MobiDB-lite"/>
    </source>
</evidence>
<evidence type="ECO:0008006" key="4">
    <source>
        <dbReference type="Google" id="ProtNLM"/>
    </source>
</evidence>
<evidence type="ECO:0000313" key="3">
    <source>
        <dbReference type="Proteomes" id="UP000275267"/>
    </source>
</evidence>
<feature type="region of interest" description="Disordered" evidence="1">
    <location>
        <begin position="266"/>
        <end position="381"/>
    </location>
</feature>
<feature type="compositionally biased region" description="Basic and acidic residues" evidence="1">
    <location>
        <begin position="13"/>
        <end position="22"/>
    </location>
</feature>
<proteinExistence type="predicted"/>
<dbReference type="OrthoDB" id="685425at2759"/>
<sequence length="493" mass="55107">MLRKYVTGRGKKRGNEGGDEWRSSSIRERDLLPLVAERVLQEEGVMQWWTAGSDSSPWDMTAADKALYLEYTTPSSLSGWQAQWFYIGNHQPSLPRWDNSPPRCQECWLKKLTEEERRDILELMKQIKALMDKGITRESLADSFNERCIQPLHQRVHLGFEYQGLQDPSRMAMDVPSVEEIMHRVTRLFTGETSEPYIPRLFGTGNSPDPADLEQLRFDPPEPTFEEPSQGPPAKKAVEDAAADPPHLQQAAMRKRRAAAAIDTTTSCQIVGTEEDPEPPRQGVVRETRERSLAVGRSPPLTFKPASPHSGNKTAPRGLVVPKVLPLRKPARAYGHESRRASDRRGCAGGGQRRKSRAPANPEVEPKTQALGTTPGPGPEEDALIVQQTVASTLGQQEAPENSWAQQQQEVPENSWVLENQEGEVPWPNAGLFEDPLLELERSLIGRSWEKLALLHQIGDVLPCTHKAEDDLYAEKAKSAKLQEDLAALKTSH</sequence>
<comment type="caution">
    <text evidence="2">The sequence shown here is derived from an EMBL/GenBank/DDBJ whole genome shotgun (WGS) entry which is preliminary data.</text>
</comment>
<feature type="compositionally biased region" description="Basic and acidic residues" evidence="1">
    <location>
        <begin position="334"/>
        <end position="346"/>
    </location>
</feature>
<protein>
    <recommendedName>
        <fullName evidence="4">Retrotransposon protein, putative, unclassified</fullName>
    </recommendedName>
</protein>
<dbReference type="EMBL" id="PQIB02000006">
    <property type="protein sequence ID" value="RLN11663.1"/>
    <property type="molecule type" value="Genomic_DNA"/>
</dbReference>
<gene>
    <name evidence="2" type="ORF">C2845_PM09G11720</name>
</gene>
<reference evidence="3" key="1">
    <citation type="journal article" date="2019" name="Nat. Commun.">
        <title>The genome of broomcorn millet.</title>
        <authorList>
            <person name="Zou C."/>
            <person name="Miki D."/>
            <person name="Li D."/>
            <person name="Tang Q."/>
            <person name="Xiao L."/>
            <person name="Rajput S."/>
            <person name="Deng P."/>
            <person name="Jia W."/>
            <person name="Huang R."/>
            <person name="Zhang M."/>
            <person name="Sun Y."/>
            <person name="Hu J."/>
            <person name="Fu X."/>
            <person name="Schnable P.S."/>
            <person name="Li F."/>
            <person name="Zhang H."/>
            <person name="Feng B."/>
            <person name="Zhu X."/>
            <person name="Liu R."/>
            <person name="Schnable J.C."/>
            <person name="Zhu J.-K."/>
            <person name="Zhang H."/>
        </authorList>
    </citation>
    <scope>NUCLEOTIDE SEQUENCE [LARGE SCALE GENOMIC DNA]</scope>
</reference>
<keyword evidence="3" id="KW-1185">Reference proteome</keyword>
<dbReference type="AlphaFoldDB" id="A0A3L6RXG1"/>
<evidence type="ECO:0000313" key="2">
    <source>
        <dbReference type="EMBL" id="RLN11663.1"/>
    </source>
</evidence>
<dbReference type="PANTHER" id="PTHR33026:SF7">
    <property type="entry name" value="OS03G0100275 PROTEIN"/>
    <property type="match status" value="1"/>
</dbReference>
<dbReference type="Proteomes" id="UP000275267">
    <property type="component" value="Unassembled WGS sequence"/>
</dbReference>
<feature type="region of interest" description="Disordered" evidence="1">
    <location>
        <begin position="1"/>
        <end position="22"/>
    </location>
</feature>
<organism evidence="2 3">
    <name type="scientific">Panicum miliaceum</name>
    <name type="common">Proso millet</name>
    <name type="synonym">Broomcorn millet</name>
    <dbReference type="NCBI Taxonomy" id="4540"/>
    <lineage>
        <taxon>Eukaryota</taxon>
        <taxon>Viridiplantae</taxon>
        <taxon>Streptophyta</taxon>
        <taxon>Embryophyta</taxon>
        <taxon>Tracheophyta</taxon>
        <taxon>Spermatophyta</taxon>
        <taxon>Magnoliopsida</taxon>
        <taxon>Liliopsida</taxon>
        <taxon>Poales</taxon>
        <taxon>Poaceae</taxon>
        <taxon>PACMAD clade</taxon>
        <taxon>Panicoideae</taxon>
        <taxon>Panicodae</taxon>
        <taxon>Paniceae</taxon>
        <taxon>Panicinae</taxon>
        <taxon>Panicum</taxon>
        <taxon>Panicum sect. Panicum</taxon>
    </lineage>
</organism>